<keyword evidence="3" id="KW-1185">Reference proteome</keyword>
<feature type="compositionally biased region" description="Polar residues" evidence="1">
    <location>
        <begin position="42"/>
        <end position="53"/>
    </location>
</feature>
<dbReference type="EMBL" id="JAAMPC010000007">
    <property type="protein sequence ID" value="KAG2303869.1"/>
    <property type="molecule type" value="Genomic_DNA"/>
</dbReference>
<dbReference type="OrthoDB" id="10559830at2759"/>
<comment type="caution">
    <text evidence="2">The sequence shown here is derived from an EMBL/GenBank/DDBJ whole genome shotgun (WGS) entry which is preliminary data.</text>
</comment>
<proteinExistence type="predicted"/>
<dbReference type="Proteomes" id="UP000886595">
    <property type="component" value="Unassembled WGS sequence"/>
</dbReference>
<dbReference type="AlphaFoldDB" id="A0A8X7V699"/>
<evidence type="ECO:0000313" key="3">
    <source>
        <dbReference type="Proteomes" id="UP000886595"/>
    </source>
</evidence>
<organism evidence="2 3">
    <name type="scientific">Brassica carinata</name>
    <name type="common">Ethiopian mustard</name>
    <name type="synonym">Abyssinian cabbage</name>
    <dbReference type="NCBI Taxonomy" id="52824"/>
    <lineage>
        <taxon>Eukaryota</taxon>
        <taxon>Viridiplantae</taxon>
        <taxon>Streptophyta</taxon>
        <taxon>Embryophyta</taxon>
        <taxon>Tracheophyta</taxon>
        <taxon>Spermatophyta</taxon>
        <taxon>Magnoliopsida</taxon>
        <taxon>eudicotyledons</taxon>
        <taxon>Gunneridae</taxon>
        <taxon>Pentapetalae</taxon>
        <taxon>rosids</taxon>
        <taxon>malvids</taxon>
        <taxon>Brassicales</taxon>
        <taxon>Brassicaceae</taxon>
        <taxon>Brassiceae</taxon>
        <taxon>Brassica</taxon>
    </lineage>
</organism>
<name>A0A8X7V699_BRACI</name>
<feature type="region of interest" description="Disordered" evidence="1">
    <location>
        <begin position="30"/>
        <end position="53"/>
    </location>
</feature>
<gene>
    <name evidence="2" type="ORF">Bca52824_032520</name>
</gene>
<evidence type="ECO:0000256" key="1">
    <source>
        <dbReference type="SAM" id="MobiDB-lite"/>
    </source>
</evidence>
<protein>
    <submittedName>
        <fullName evidence="2">Uncharacterized protein</fullName>
    </submittedName>
</protein>
<reference evidence="2 3" key="1">
    <citation type="submission" date="2020-02" db="EMBL/GenBank/DDBJ databases">
        <authorList>
            <person name="Ma Q."/>
            <person name="Huang Y."/>
            <person name="Song X."/>
            <person name="Pei D."/>
        </authorList>
    </citation>
    <scope>NUCLEOTIDE SEQUENCE [LARGE SCALE GENOMIC DNA]</scope>
    <source>
        <strain evidence="2">Sxm20200214</strain>
        <tissue evidence="2">Leaf</tissue>
    </source>
</reference>
<sequence>MEQAPESDGTSGVELIDHVTCRSRRTAMEQVTESVTRDSKGNCYSSSYHMGGR</sequence>
<evidence type="ECO:0000313" key="2">
    <source>
        <dbReference type="EMBL" id="KAG2303869.1"/>
    </source>
</evidence>
<accession>A0A8X7V699</accession>